<name>A0A0D0CWH3_9AGAR</name>
<proteinExistence type="predicted"/>
<gene>
    <name evidence="1" type="ORF">GYMLUDRAFT_608326</name>
</gene>
<sequence length="98" mass="10898">MLNSAEFSFPQLNLVSTKRINSELHTRLQAELMDVMSTIPPILNEKRKANDALTAATIEASLVKLSLFRAQAHHKLFGFGSDTQPDATMAHYLSPMIN</sequence>
<accession>A0A0D0CWH3</accession>
<evidence type="ECO:0000313" key="2">
    <source>
        <dbReference type="Proteomes" id="UP000053593"/>
    </source>
</evidence>
<evidence type="ECO:0000313" key="1">
    <source>
        <dbReference type="EMBL" id="KIK60453.1"/>
    </source>
</evidence>
<protein>
    <submittedName>
        <fullName evidence="1">Uncharacterized protein</fullName>
    </submittedName>
</protein>
<reference evidence="1 2" key="1">
    <citation type="submission" date="2014-04" db="EMBL/GenBank/DDBJ databases">
        <title>Evolutionary Origins and Diversification of the Mycorrhizal Mutualists.</title>
        <authorList>
            <consortium name="DOE Joint Genome Institute"/>
            <consortium name="Mycorrhizal Genomics Consortium"/>
            <person name="Kohler A."/>
            <person name="Kuo A."/>
            <person name="Nagy L.G."/>
            <person name="Floudas D."/>
            <person name="Copeland A."/>
            <person name="Barry K.W."/>
            <person name="Cichocki N."/>
            <person name="Veneault-Fourrey C."/>
            <person name="LaButti K."/>
            <person name="Lindquist E.A."/>
            <person name="Lipzen A."/>
            <person name="Lundell T."/>
            <person name="Morin E."/>
            <person name="Murat C."/>
            <person name="Riley R."/>
            <person name="Ohm R."/>
            <person name="Sun H."/>
            <person name="Tunlid A."/>
            <person name="Henrissat B."/>
            <person name="Grigoriev I.V."/>
            <person name="Hibbett D.S."/>
            <person name="Martin F."/>
        </authorList>
    </citation>
    <scope>NUCLEOTIDE SEQUENCE [LARGE SCALE GENOMIC DNA]</scope>
    <source>
        <strain evidence="1 2">FD-317 M1</strain>
    </source>
</reference>
<dbReference type="OrthoDB" id="3244737at2759"/>
<dbReference type="HOGENOM" id="CLU_2333825_0_0_1"/>
<dbReference type="EMBL" id="KN834775">
    <property type="protein sequence ID" value="KIK60453.1"/>
    <property type="molecule type" value="Genomic_DNA"/>
</dbReference>
<keyword evidence="2" id="KW-1185">Reference proteome</keyword>
<organism evidence="1 2">
    <name type="scientific">Collybiopsis luxurians FD-317 M1</name>
    <dbReference type="NCBI Taxonomy" id="944289"/>
    <lineage>
        <taxon>Eukaryota</taxon>
        <taxon>Fungi</taxon>
        <taxon>Dikarya</taxon>
        <taxon>Basidiomycota</taxon>
        <taxon>Agaricomycotina</taxon>
        <taxon>Agaricomycetes</taxon>
        <taxon>Agaricomycetidae</taxon>
        <taxon>Agaricales</taxon>
        <taxon>Marasmiineae</taxon>
        <taxon>Omphalotaceae</taxon>
        <taxon>Collybiopsis</taxon>
        <taxon>Collybiopsis luxurians</taxon>
    </lineage>
</organism>
<dbReference type="Proteomes" id="UP000053593">
    <property type="component" value="Unassembled WGS sequence"/>
</dbReference>
<dbReference type="AlphaFoldDB" id="A0A0D0CWH3"/>